<sequence>MDQILQNSVVLFLLIIIIYSSKPHGRELRPSEHGFPSQHSSIPTAKSNDPQLHSFFAGAGGKMSPSSALPEARNMTWWNNSGNEMSRDRNRKDHVREALLVSSLVCGAAGVVLLVVSAVVFVVRLRKKRQRETPLSTLGSTSLPNVLNK</sequence>
<evidence type="ECO:0000256" key="1">
    <source>
        <dbReference type="SAM" id="MobiDB-lite"/>
    </source>
</evidence>
<dbReference type="EMBL" id="JAVYJV010000010">
    <property type="protein sequence ID" value="KAK4360347.1"/>
    <property type="molecule type" value="Genomic_DNA"/>
</dbReference>
<keyword evidence="2" id="KW-0472">Membrane</keyword>
<keyword evidence="4" id="KW-1185">Reference proteome</keyword>
<keyword evidence="2" id="KW-1133">Transmembrane helix</keyword>
<keyword evidence="2" id="KW-0812">Transmembrane</keyword>
<dbReference type="AlphaFoldDB" id="A0AAE1S090"/>
<feature type="compositionally biased region" description="Polar residues" evidence="1">
    <location>
        <begin position="37"/>
        <end position="48"/>
    </location>
</feature>
<organism evidence="3 4">
    <name type="scientific">Anisodus tanguticus</name>
    <dbReference type="NCBI Taxonomy" id="243964"/>
    <lineage>
        <taxon>Eukaryota</taxon>
        <taxon>Viridiplantae</taxon>
        <taxon>Streptophyta</taxon>
        <taxon>Embryophyta</taxon>
        <taxon>Tracheophyta</taxon>
        <taxon>Spermatophyta</taxon>
        <taxon>Magnoliopsida</taxon>
        <taxon>eudicotyledons</taxon>
        <taxon>Gunneridae</taxon>
        <taxon>Pentapetalae</taxon>
        <taxon>asterids</taxon>
        <taxon>lamiids</taxon>
        <taxon>Solanales</taxon>
        <taxon>Solanaceae</taxon>
        <taxon>Solanoideae</taxon>
        <taxon>Hyoscyameae</taxon>
        <taxon>Anisodus</taxon>
    </lineage>
</organism>
<reference evidence="3" key="1">
    <citation type="submission" date="2023-12" db="EMBL/GenBank/DDBJ databases">
        <title>Genome assembly of Anisodus tanguticus.</title>
        <authorList>
            <person name="Wang Y.-J."/>
        </authorList>
    </citation>
    <scope>NUCLEOTIDE SEQUENCE</scope>
    <source>
        <strain evidence="3">KB-2021</strain>
        <tissue evidence="3">Leaf</tissue>
    </source>
</reference>
<evidence type="ECO:0008006" key="5">
    <source>
        <dbReference type="Google" id="ProtNLM"/>
    </source>
</evidence>
<evidence type="ECO:0000313" key="4">
    <source>
        <dbReference type="Proteomes" id="UP001291623"/>
    </source>
</evidence>
<comment type="caution">
    <text evidence="3">The sequence shown here is derived from an EMBL/GenBank/DDBJ whole genome shotgun (WGS) entry which is preliminary data.</text>
</comment>
<proteinExistence type="predicted"/>
<protein>
    <recommendedName>
        <fullName evidence="5">Transmembrane protein</fullName>
    </recommendedName>
</protein>
<name>A0AAE1S090_9SOLA</name>
<gene>
    <name evidence="3" type="ORF">RND71_019299</name>
</gene>
<dbReference type="Proteomes" id="UP001291623">
    <property type="component" value="Unassembled WGS sequence"/>
</dbReference>
<feature type="region of interest" description="Disordered" evidence="1">
    <location>
        <begin position="28"/>
        <end position="48"/>
    </location>
</feature>
<feature type="transmembrane region" description="Helical" evidence="2">
    <location>
        <begin position="5"/>
        <end position="21"/>
    </location>
</feature>
<evidence type="ECO:0000313" key="3">
    <source>
        <dbReference type="EMBL" id="KAK4360347.1"/>
    </source>
</evidence>
<accession>A0AAE1S090</accession>
<dbReference type="PANTHER" id="PTHR37189:SF6">
    <property type="entry name" value="TRANSMEMBRANE PROTEIN"/>
    <property type="match status" value="1"/>
</dbReference>
<evidence type="ECO:0000256" key="2">
    <source>
        <dbReference type="SAM" id="Phobius"/>
    </source>
</evidence>
<feature type="transmembrane region" description="Helical" evidence="2">
    <location>
        <begin position="98"/>
        <end position="123"/>
    </location>
</feature>
<dbReference type="PANTHER" id="PTHR37189">
    <property type="entry name" value="CONCANAVALIN A-LIKE LECTIN/GLUCANASE DOMAIN-CONTAINING PROTEIN-RELATED"/>
    <property type="match status" value="1"/>
</dbReference>